<organism evidence="1 2">
    <name type="scientific">Camellia lanceoleosa</name>
    <dbReference type="NCBI Taxonomy" id="1840588"/>
    <lineage>
        <taxon>Eukaryota</taxon>
        <taxon>Viridiplantae</taxon>
        <taxon>Streptophyta</taxon>
        <taxon>Embryophyta</taxon>
        <taxon>Tracheophyta</taxon>
        <taxon>Spermatophyta</taxon>
        <taxon>Magnoliopsida</taxon>
        <taxon>eudicotyledons</taxon>
        <taxon>Gunneridae</taxon>
        <taxon>Pentapetalae</taxon>
        <taxon>asterids</taxon>
        <taxon>Ericales</taxon>
        <taxon>Theaceae</taxon>
        <taxon>Camellia</taxon>
    </lineage>
</organism>
<proteinExistence type="predicted"/>
<reference evidence="1 2" key="1">
    <citation type="journal article" date="2022" name="Plant J.">
        <title>Chromosome-level genome of Camellia lanceoleosa provides a valuable resource for understanding genome evolution and self-incompatibility.</title>
        <authorList>
            <person name="Gong W."/>
            <person name="Xiao S."/>
            <person name="Wang L."/>
            <person name="Liao Z."/>
            <person name="Chang Y."/>
            <person name="Mo W."/>
            <person name="Hu G."/>
            <person name="Li W."/>
            <person name="Zhao G."/>
            <person name="Zhu H."/>
            <person name="Hu X."/>
            <person name="Ji K."/>
            <person name="Xiang X."/>
            <person name="Song Q."/>
            <person name="Yuan D."/>
            <person name="Jin S."/>
            <person name="Zhang L."/>
        </authorList>
    </citation>
    <scope>NUCLEOTIDE SEQUENCE [LARGE SCALE GENOMIC DNA]</scope>
    <source>
        <strain evidence="1">SQ_2022a</strain>
    </source>
</reference>
<dbReference type="EMBL" id="CM045762">
    <property type="protein sequence ID" value="KAI8012717.1"/>
    <property type="molecule type" value="Genomic_DNA"/>
</dbReference>
<comment type="caution">
    <text evidence="1">The sequence shown here is derived from an EMBL/GenBank/DDBJ whole genome shotgun (WGS) entry which is preliminary data.</text>
</comment>
<name>A0ACC0HJL4_9ERIC</name>
<evidence type="ECO:0000313" key="1">
    <source>
        <dbReference type="EMBL" id="KAI8012717.1"/>
    </source>
</evidence>
<gene>
    <name evidence="1" type="ORF">LOK49_LG06G02681</name>
</gene>
<dbReference type="Proteomes" id="UP001060215">
    <property type="component" value="Chromosome 5"/>
</dbReference>
<evidence type="ECO:0000313" key="2">
    <source>
        <dbReference type="Proteomes" id="UP001060215"/>
    </source>
</evidence>
<protein>
    <submittedName>
        <fullName evidence="1">Uncharacterized protein</fullName>
    </submittedName>
</protein>
<sequence length="116" mass="12653">MSAKSLLVLLLAVVVLITPSLGDYMKPHPHENMAPTPIAQPPKGEKPPTHHGHHHHGHHHAHPPVEHGGYSHHQPPRKVMPPASTPSEKPHGHGHGHGHGPHMPPHKSAPPPHYFF</sequence>
<accession>A0ACC0HJL4</accession>
<keyword evidence="2" id="KW-1185">Reference proteome</keyword>